<evidence type="ECO:0000256" key="2">
    <source>
        <dbReference type="ARBA" id="ARBA00022729"/>
    </source>
</evidence>
<organism evidence="6 7">
    <name type="scientific">Kribbella amoyensis</name>
    <dbReference type="NCBI Taxonomy" id="996641"/>
    <lineage>
        <taxon>Bacteria</taxon>
        <taxon>Bacillati</taxon>
        <taxon>Actinomycetota</taxon>
        <taxon>Actinomycetes</taxon>
        <taxon>Propionibacteriales</taxon>
        <taxon>Kribbellaceae</taxon>
        <taxon>Kribbella</taxon>
    </lineage>
</organism>
<proteinExistence type="inferred from homology"/>
<comment type="caution">
    <text evidence="6">The sequence shown here is derived from an EMBL/GenBank/DDBJ whole genome shotgun (WGS) entry which is preliminary data.</text>
</comment>
<name>A0A561BVF4_9ACTN</name>
<dbReference type="GO" id="GO:0016787">
    <property type="term" value="F:hydrolase activity"/>
    <property type="evidence" value="ECO:0007669"/>
    <property type="project" value="UniProtKB-KW"/>
</dbReference>
<dbReference type="Pfam" id="PF00561">
    <property type="entry name" value="Abhydrolase_1"/>
    <property type="match status" value="1"/>
</dbReference>
<dbReference type="EMBL" id="VIVK01000001">
    <property type="protein sequence ID" value="TWD82762.1"/>
    <property type="molecule type" value="Genomic_DNA"/>
</dbReference>
<accession>A0A561BVF4</accession>
<dbReference type="AlphaFoldDB" id="A0A561BVF4"/>
<feature type="domain" description="AB hydrolase-1" evidence="4">
    <location>
        <begin position="116"/>
        <end position="269"/>
    </location>
</feature>
<comment type="similarity">
    <text evidence="1">Belongs to the peptidase S33 family.</text>
</comment>
<dbReference type="Gene3D" id="3.40.50.1820">
    <property type="entry name" value="alpha/beta hydrolase"/>
    <property type="match status" value="1"/>
</dbReference>
<reference evidence="6 7" key="1">
    <citation type="submission" date="2019-06" db="EMBL/GenBank/DDBJ databases">
        <title>Sequencing the genomes of 1000 actinobacteria strains.</title>
        <authorList>
            <person name="Klenk H.-P."/>
        </authorList>
    </citation>
    <scope>NUCLEOTIDE SEQUENCE [LARGE SCALE GENOMIC DNA]</scope>
    <source>
        <strain evidence="6 7">DSM 24683</strain>
    </source>
</reference>
<dbReference type="Pfam" id="PF08386">
    <property type="entry name" value="Abhydrolase_4"/>
    <property type="match status" value="1"/>
</dbReference>
<evidence type="ECO:0000313" key="6">
    <source>
        <dbReference type="EMBL" id="TWD82762.1"/>
    </source>
</evidence>
<dbReference type="InterPro" id="IPR029058">
    <property type="entry name" value="AB_hydrolase_fold"/>
</dbReference>
<evidence type="ECO:0000256" key="1">
    <source>
        <dbReference type="ARBA" id="ARBA00010088"/>
    </source>
</evidence>
<evidence type="ECO:0000256" key="3">
    <source>
        <dbReference type="ARBA" id="ARBA00022801"/>
    </source>
</evidence>
<dbReference type="PANTHER" id="PTHR43248:SF29">
    <property type="entry name" value="TRIPEPTIDYL AMINOPEPTIDASE"/>
    <property type="match status" value="1"/>
</dbReference>
<gene>
    <name evidence="6" type="ORF">FB561_3905</name>
</gene>
<dbReference type="SUPFAM" id="SSF53474">
    <property type="entry name" value="alpha/beta-Hydrolases"/>
    <property type="match status" value="1"/>
</dbReference>
<dbReference type="InterPro" id="IPR051601">
    <property type="entry name" value="Serine_prot/Carboxylest_S33"/>
</dbReference>
<dbReference type="InterPro" id="IPR013595">
    <property type="entry name" value="Pept_S33_TAP-like_C"/>
</dbReference>
<feature type="domain" description="Peptidase S33 tripeptidyl aminopeptidase-like C-terminal" evidence="5">
    <location>
        <begin position="430"/>
        <end position="532"/>
    </location>
</feature>
<protein>
    <submittedName>
        <fullName evidence="6">TAP-like protein</fullName>
    </submittedName>
</protein>
<dbReference type="Proteomes" id="UP000318380">
    <property type="component" value="Unassembled WGS sequence"/>
</dbReference>
<dbReference type="InterPro" id="IPR000073">
    <property type="entry name" value="AB_hydrolase_1"/>
</dbReference>
<sequence length="540" mass="57418">MVDDGGVPRFLAWTAILPPTAGANAMRPTFRRLLAATTATALVVPITSASASGTSRAVPSIAWGSCGDAPAVAAFQCASVEVPTDYDRPGGATTTIALTRLPASDPARRIGSLFTNPGGPGGSGVAFVQQYAASYRPEVRARFDIVGFDPRGVGKSDPVTCFPTAAEELAAVKDLPAFPMTRAEVREFTRTNARIGLGCATTSPDRVAHYSTANVARDMDLLRQAVGDEKLSYVGYSYGTFLGATYAKLFPDNVRALALDGTWRPDAYSGSAADSRPVGERLGQTTAGAEVFAQFKAECAKAGPSGCALAGLGDPGQVAERLLERLKTQPVDLTLPDGSQLRVTYALMVATIFSTLYTPADWPDLAALMAQLAAPSKRTLKASTEGAKLLGQKEEYASVGGSLQPCVEARQTGRPLAYQAYADAADRAAPHFGRLRVWTGLMCEFQPIRDTDAFRGPWTKLEVDEPVLVIGTRYDPATPYEHTRPYADLYRDGRLLTVNGWGHTTIGKSSCADSVLTRYLVELKAPVDGTSCAQDRRPFG</sequence>
<evidence type="ECO:0000259" key="4">
    <source>
        <dbReference type="Pfam" id="PF00561"/>
    </source>
</evidence>
<evidence type="ECO:0000313" key="7">
    <source>
        <dbReference type="Proteomes" id="UP000318380"/>
    </source>
</evidence>
<dbReference type="PANTHER" id="PTHR43248">
    <property type="entry name" value="2-SUCCINYL-6-HYDROXY-2,4-CYCLOHEXADIENE-1-CARBOXYLATE SYNTHASE"/>
    <property type="match status" value="1"/>
</dbReference>
<keyword evidence="2" id="KW-0732">Signal</keyword>
<evidence type="ECO:0000259" key="5">
    <source>
        <dbReference type="Pfam" id="PF08386"/>
    </source>
</evidence>
<keyword evidence="7" id="KW-1185">Reference proteome</keyword>
<keyword evidence="3" id="KW-0378">Hydrolase</keyword>